<evidence type="ECO:0000256" key="2">
    <source>
        <dbReference type="PROSITE-ProRule" id="PRU00285"/>
    </source>
</evidence>
<dbReference type="PANTHER" id="PTHR11527">
    <property type="entry name" value="HEAT-SHOCK PROTEIN 20 FAMILY MEMBER"/>
    <property type="match status" value="1"/>
</dbReference>
<proteinExistence type="inferred from homology"/>
<dbReference type="EMBL" id="CM017324">
    <property type="protein sequence ID" value="KAE8039180.1"/>
    <property type="molecule type" value="Genomic_DNA"/>
</dbReference>
<organism evidence="5 6">
    <name type="scientific">Carpinus fangiana</name>
    <dbReference type="NCBI Taxonomy" id="176857"/>
    <lineage>
        <taxon>Eukaryota</taxon>
        <taxon>Viridiplantae</taxon>
        <taxon>Streptophyta</taxon>
        <taxon>Embryophyta</taxon>
        <taxon>Tracheophyta</taxon>
        <taxon>Spermatophyta</taxon>
        <taxon>Magnoliopsida</taxon>
        <taxon>eudicotyledons</taxon>
        <taxon>Gunneridae</taxon>
        <taxon>Pentapetalae</taxon>
        <taxon>rosids</taxon>
        <taxon>fabids</taxon>
        <taxon>Fagales</taxon>
        <taxon>Betulaceae</taxon>
        <taxon>Carpinus</taxon>
    </lineage>
</organism>
<keyword evidence="1" id="KW-0346">Stress response</keyword>
<comment type="similarity">
    <text evidence="2 3">Belongs to the small heat shock protein (HSP20) family.</text>
</comment>
<dbReference type="Proteomes" id="UP000327013">
    <property type="component" value="Chromosome 4"/>
</dbReference>
<keyword evidence="6" id="KW-1185">Reference proteome</keyword>
<evidence type="ECO:0000313" key="5">
    <source>
        <dbReference type="EMBL" id="KAE8039180.1"/>
    </source>
</evidence>
<feature type="domain" description="SHSP" evidence="4">
    <location>
        <begin position="54"/>
        <end position="150"/>
    </location>
</feature>
<dbReference type="OrthoDB" id="1431247at2759"/>
<dbReference type="InterPro" id="IPR002068">
    <property type="entry name" value="A-crystallin/Hsp20_dom"/>
</dbReference>
<dbReference type="PROSITE" id="PS01031">
    <property type="entry name" value="SHSP"/>
    <property type="match status" value="1"/>
</dbReference>
<protein>
    <recommendedName>
        <fullName evidence="4">SHSP domain-containing protein</fullName>
    </recommendedName>
</protein>
<dbReference type="SUPFAM" id="SSF49764">
    <property type="entry name" value="HSP20-like chaperones"/>
    <property type="match status" value="1"/>
</dbReference>
<gene>
    <name evidence="5" type="ORF">FH972_011618</name>
</gene>
<evidence type="ECO:0000256" key="1">
    <source>
        <dbReference type="ARBA" id="ARBA00023016"/>
    </source>
</evidence>
<reference evidence="5 6" key="1">
    <citation type="submission" date="2019-06" db="EMBL/GenBank/DDBJ databases">
        <title>A chromosomal-level reference genome of Carpinus fangiana (Coryloideae, Betulaceae).</title>
        <authorList>
            <person name="Yang X."/>
            <person name="Wang Z."/>
            <person name="Zhang L."/>
            <person name="Hao G."/>
            <person name="Liu J."/>
            <person name="Yang Y."/>
        </authorList>
    </citation>
    <scope>NUCLEOTIDE SEQUENCE [LARGE SCALE GENOMIC DNA]</scope>
    <source>
        <strain evidence="5">Cfa_2016G</strain>
        <tissue evidence="5">Leaf</tissue>
    </source>
</reference>
<dbReference type="Gene3D" id="2.60.40.790">
    <property type="match status" value="1"/>
</dbReference>
<dbReference type="AlphaFoldDB" id="A0A660KTZ1"/>
<evidence type="ECO:0000259" key="4">
    <source>
        <dbReference type="PROSITE" id="PS01031"/>
    </source>
</evidence>
<dbReference type="Pfam" id="PF00011">
    <property type="entry name" value="HSP20"/>
    <property type="match status" value="1"/>
</dbReference>
<evidence type="ECO:0000313" key="6">
    <source>
        <dbReference type="Proteomes" id="UP000327013"/>
    </source>
</evidence>
<dbReference type="InterPro" id="IPR031107">
    <property type="entry name" value="Small_HSP"/>
</dbReference>
<sequence length="150" mass="16704">MSMVPYNERERSVSNSSSGGLWDAFRSFGDNHLWDPFSDLPFASTLSTLFPHSPFGGSVNTRLDWRETPRAHVLKASLPGFVDEDVLVELQDDRVLQVSVESGKFVSRFKVPDDARLEQLKASMHNGVLTVTIPKAEANMPNVRNIEISG</sequence>
<dbReference type="InterPro" id="IPR008978">
    <property type="entry name" value="HSP20-like_chaperone"/>
</dbReference>
<name>A0A660KTZ1_9ROSI</name>
<evidence type="ECO:0000256" key="3">
    <source>
        <dbReference type="RuleBase" id="RU003616"/>
    </source>
</evidence>
<accession>A0A660KTZ1</accession>